<reference evidence="2" key="1">
    <citation type="submission" date="2016-06" db="EMBL/GenBank/DDBJ databases">
        <title>Parallel loss of symbiosis genes in relatives of nitrogen-fixing non-legume Parasponia.</title>
        <authorList>
            <person name="Van Velzen R."/>
            <person name="Holmer R."/>
            <person name="Bu F."/>
            <person name="Rutten L."/>
            <person name="Van Zeijl A."/>
            <person name="Liu W."/>
            <person name="Santuari L."/>
            <person name="Cao Q."/>
            <person name="Sharma T."/>
            <person name="Shen D."/>
            <person name="Roswanjaya Y."/>
            <person name="Wardhani T."/>
            <person name="Kalhor M.S."/>
            <person name="Jansen J."/>
            <person name="Van den Hoogen J."/>
            <person name="Gungor B."/>
            <person name="Hartog M."/>
            <person name="Hontelez J."/>
            <person name="Verver J."/>
            <person name="Yang W.-C."/>
            <person name="Schijlen E."/>
            <person name="Repin R."/>
            <person name="Schilthuizen M."/>
            <person name="Schranz E."/>
            <person name="Heidstra R."/>
            <person name="Miyata K."/>
            <person name="Fedorova E."/>
            <person name="Kohlen W."/>
            <person name="Bisseling T."/>
            <person name="Smit S."/>
            <person name="Geurts R."/>
        </authorList>
    </citation>
    <scope>NUCLEOTIDE SEQUENCE [LARGE SCALE GENOMIC DNA]</scope>
    <source>
        <strain evidence="2">cv. WU1-14</strain>
    </source>
</reference>
<gene>
    <name evidence="1" type="ORF">PanWU01x14_128630</name>
</gene>
<name>A0A2P5CSC8_PARAD</name>
<sequence length="146" mass="17237">SEIYFSRCHHLQPPPSVFLPAYLSKIEFPPEKRQIRLLASIFLFCTTIKFETRSSFTIDALHQPRQPPSRSAPVLLNFIVLPHNRRVLRLHSPLEFLEARRSEDSCVEKRVVQVRRVQLLHLHQASRFLLANFPPLQIIDLPWYEF</sequence>
<dbReference type="EMBL" id="JXTB01000100">
    <property type="protein sequence ID" value="PON63886.1"/>
    <property type="molecule type" value="Genomic_DNA"/>
</dbReference>
<dbReference type="Proteomes" id="UP000237105">
    <property type="component" value="Unassembled WGS sequence"/>
</dbReference>
<organism evidence="1 2">
    <name type="scientific">Parasponia andersonii</name>
    <name type="common">Sponia andersonii</name>
    <dbReference type="NCBI Taxonomy" id="3476"/>
    <lineage>
        <taxon>Eukaryota</taxon>
        <taxon>Viridiplantae</taxon>
        <taxon>Streptophyta</taxon>
        <taxon>Embryophyta</taxon>
        <taxon>Tracheophyta</taxon>
        <taxon>Spermatophyta</taxon>
        <taxon>Magnoliopsida</taxon>
        <taxon>eudicotyledons</taxon>
        <taxon>Gunneridae</taxon>
        <taxon>Pentapetalae</taxon>
        <taxon>rosids</taxon>
        <taxon>fabids</taxon>
        <taxon>Rosales</taxon>
        <taxon>Cannabaceae</taxon>
        <taxon>Parasponia</taxon>
    </lineage>
</organism>
<dbReference type="AlphaFoldDB" id="A0A2P5CSC8"/>
<keyword evidence="2" id="KW-1185">Reference proteome</keyword>
<feature type="non-terminal residue" evidence="1">
    <location>
        <position position="1"/>
    </location>
</feature>
<accession>A0A2P5CSC8</accession>
<proteinExistence type="predicted"/>
<evidence type="ECO:0000313" key="2">
    <source>
        <dbReference type="Proteomes" id="UP000237105"/>
    </source>
</evidence>
<comment type="caution">
    <text evidence="1">The sequence shown here is derived from an EMBL/GenBank/DDBJ whole genome shotgun (WGS) entry which is preliminary data.</text>
</comment>
<protein>
    <submittedName>
        <fullName evidence="1">Uncharacterized protein</fullName>
    </submittedName>
</protein>
<evidence type="ECO:0000313" key="1">
    <source>
        <dbReference type="EMBL" id="PON63886.1"/>
    </source>
</evidence>